<dbReference type="EMBL" id="CP165647">
    <property type="protein sequence ID" value="XDU61931.1"/>
    <property type="molecule type" value="Genomic_DNA"/>
</dbReference>
<dbReference type="KEGG" id="lala:AB8B28_09805"/>
<protein>
    <submittedName>
        <fullName evidence="1">Uncharacterized protein</fullName>
    </submittedName>
</protein>
<dbReference type="RefSeq" id="WP_369715547.1">
    <property type="nucleotide sequence ID" value="NZ_CP165647.1"/>
</dbReference>
<evidence type="ECO:0000313" key="1">
    <source>
        <dbReference type="EMBL" id="XDU61931.1"/>
    </source>
</evidence>
<organism evidence="1">
    <name type="scientific">Leptotrichia alba</name>
    <dbReference type="NCBI Taxonomy" id="3239304"/>
    <lineage>
        <taxon>Bacteria</taxon>
        <taxon>Fusobacteriati</taxon>
        <taxon>Fusobacteriota</taxon>
        <taxon>Fusobacteriia</taxon>
        <taxon>Fusobacteriales</taxon>
        <taxon>Leptotrichiaceae</taxon>
        <taxon>Leptotrichia</taxon>
    </lineage>
</organism>
<dbReference type="AlphaFoldDB" id="A0AB39V2P6"/>
<gene>
    <name evidence="1" type="ORF">AB8B28_09805</name>
</gene>
<reference evidence="1" key="1">
    <citation type="submission" date="2024-07" db="EMBL/GenBank/DDBJ databases">
        <authorList>
            <person name="Li X.-J."/>
            <person name="Wang X."/>
        </authorList>
    </citation>
    <scope>NUCLEOTIDE SEQUENCE</scope>
    <source>
        <strain evidence="1">HSP-536</strain>
    </source>
</reference>
<name>A0AB39V2P6_9FUSO</name>
<accession>A0AB39V2P6</accession>
<proteinExistence type="predicted"/>
<sequence length="77" mass="8652">MKVAEFINARTIEKMRLEIKKTRGNEVFFRGIPDEEGIVADVEVIARGNSSSVAALLNMMRKNEVIIHNHPSDIDSV</sequence>